<dbReference type="Proteomes" id="UP000694845">
    <property type="component" value="Unplaced"/>
</dbReference>
<accession>A0A8B7XVQ6</accession>
<feature type="domain" description="HSF-type DNA-binding" evidence="9">
    <location>
        <begin position="12"/>
        <end position="115"/>
    </location>
</feature>
<evidence type="ECO:0000256" key="8">
    <source>
        <dbReference type="SAM" id="MobiDB-lite"/>
    </source>
</evidence>
<dbReference type="FunFam" id="1.10.10.10:FF:000027">
    <property type="entry name" value="Heat shock transcription factor 1"/>
    <property type="match status" value="1"/>
</dbReference>
<evidence type="ECO:0000313" key="11">
    <source>
        <dbReference type="RefSeq" id="XP_022084110.1"/>
    </source>
</evidence>
<organism evidence="10 11">
    <name type="scientific">Acanthaster planci</name>
    <name type="common">Crown-of-thorns starfish</name>
    <dbReference type="NCBI Taxonomy" id="133434"/>
    <lineage>
        <taxon>Eukaryota</taxon>
        <taxon>Metazoa</taxon>
        <taxon>Echinodermata</taxon>
        <taxon>Eleutherozoa</taxon>
        <taxon>Asterozoa</taxon>
        <taxon>Asteroidea</taxon>
        <taxon>Valvatacea</taxon>
        <taxon>Valvatida</taxon>
        <taxon>Acanthasteridae</taxon>
        <taxon>Acanthaster</taxon>
    </lineage>
</organism>
<comment type="similarity">
    <text evidence="2 7">Belongs to the HSF family.</text>
</comment>
<dbReference type="GeneID" id="110975712"/>
<dbReference type="InterPro" id="IPR000232">
    <property type="entry name" value="HSF_DNA-bd"/>
</dbReference>
<feature type="compositionally biased region" description="Polar residues" evidence="8">
    <location>
        <begin position="371"/>
        <end position="391"/>
    </location>
</feature>
<dbReference type="PANTHER" id="PTHR10015:SF427">
    <property type="entry name" value="HEAT SHOCK FACTOR PROTEIN"/>
    <property type="match status" value="1"/>
</dbReference>
<dbReference type="SMART" id="SM00415">
    <property type="entry name" value="HSF"/>
    <property type="match status" value="1"/>
</dbReference>
<dbReference type="OrthoDB" id="60033at2759"/>
<evidence type="ECO:0000256" key="5">
    <source>
        <dbReference type="ARBA" id="ARBA00023163"/>
    </source>
</evidence>
<dbReference type="RefSeq" id="XP_022084110.1">
    <property type="nucleotide sequence ID" value="XM_022228418.1"/>
</dbReference>
<evidence type="ECO:0000259" key="9">
    <source>
        <dbReference type="SMART" id="SM00415"/>
    </source>
</evidence>
<evidence type="ECO:0000256" key="4">
    <source>
        <dbReference type="ARBA" id="ARBA00023125"/>
    </source>
</evidence>
<evidence type="ECO:0000313" key="10">
    <source>
        <dbReference type="Proteomes" id="UP000694845"/>
    </source>
</evidence>
<dbReference type="Gene3D" id="1.10.10.10">
    <property type="entry name" value="Winged helix-like DNA-binding domain superfamily/Winged helix DNA-binding domain"/>
    <property type="match status" value="1"/>
</dbReference>
<keyword evidence="5" id="KW-0804">Transcription</keyword>
<proteinExistence type="inferred from homology"/>
<keyword evidence="3" id="KW-0805">Transcription regulation</keyword>
<evidence type="ECO:0000256" key="6">
    <source>
        <dbReference type="ARBA" id="ARBA00023242"/>
    </source>
</evidence>
<dbReference type="KEGG" id="aplc:110975712"/>
<gene>
    <name evidence="11" type="primary">LOC110975712</name>
</gene>
<evidence type="ECO:0000256" key="7">
    <source>
        <dbReference type="RuleBase" id="RU004020"/>
    </source>
</evidence>
<evidence type="ECO:0000256" key="3">
    <source>
        <dbReference type="ARBA" id="ARBA00023015"/>
    </source>
</evidence>
<sequence>MEKKEVNGPSSSVPGFLAKLWLLVEDAETNELIGWGTFGNSFVVQNQTRFAKEILPKFFKHSNMASFIRQLNMYGFRKKANLEQGSLKMESDEIEFQHPNFVKGRPELLDNIKRKVSTREESKLKLDDVHQILTDVQDMKGKQDNISGALDAIQRENQILWREVVYLRQRHEKQQKIVSRLLQFLLTMVKPVGLKRKQQLMIEPAQDPSKPKYSRLASPRDNIQVIESVPFDSGLVSLSTDNVLSSGAVLSDITDAPAATGQPLSSPGIEPGTAAVSDLTPATLDPSLFELEIAPASADTAAEGTAASPIVTSPASLEPGSANLSPPSGGGDGGMYASTDWPLSEGDSQVDSGMTAWFNGEDDDSQVPDVTGNSPGSSLGQTTDYSLGTTASSGSKAIMKRMLSHEEQRGEIGEHVNTVQENLDLIQNMLTSMGSTGAYNFDMDSLMQIFNSDSGDKTNDTDLFPNLTSSIPQSSGSQDNQEDVRGNEVVQYVSLSSPSFTAEDEDSLLRSLDDDAAALAKPYSKLKN</sequence>
<name>A0A8B7XVQ6_ACAPL</name>
<keyword evidence="6" id="KW-0539">Nucleus</keyword>
<dbReference type="GO" id="GO:0043565">
    <property type="term" value="F:sequence-specific DNA binding"/>
    <property type="evidence" value="ECO:0007669"/>
    <property type="project" value="InterPro"/>
</dbReference>
<dbReference type="InterPro" id="IPR036388">
    <property type="entry name" value="WH-like_DNA-bd_sf"/>
</dbReference>
<dbReference type="GO" id="GO:0003700">
    <property type="term" value="F:DNA-binding transcription factor activity"/>
    <property type="evidence" value="ECO:0007669"/>
    <property type="project" value="InterPro"/>
</dbReference>
<feature type="region of interest" description="Disordered" evidence="8">
    <location>
        <begin position="259"/>
        <end position="280"/>
    </location>
</feature>
<dbReference type="InterPro" id="IPR036390">
    <property type="entry name" value="WH_DNA-bd_sf"/>
</dbReference>
<reference evidence="11" key="1">
    <citation type="submission" date="2025-08" db="UniProtKB">
        <authorList>
            <consortium name="RefSeq"/>
        </authorList>
    </citation>
    <scope>IDENTIFICATION</scope>
</reference>
<dbReference type="Pfam" id="PF00447">
    <property type="entry name" value="HSF_DNA-bind"/>
    <property type="match status" value="1"/>
</dbReference>
<evidence type="ECO:0000256" key="1">
    <source>
        <dbReference type="ARBA" id="ARBA00004123"/>
    </source>
</evidence>
<feature type="compositionally biased region" description="Polar residues" evidence="8">
    <location>
        <begin position="466"/>
        <end position="479"/>
    </location>
</feature>
<dbReference type="GO" id="GO:0005634">
    <property type="term" value="C:nucleus"/>
    <property type="evidence" value="ECO:0007669"/>
    <property type="project" value="UniProtKB-SubCell"/>
</dbReference>
<dbReference type="SUPFAM" id="SSF46785">
    <property type="entry name" value="Winged helix' DNA-binding domain"/>
    <property type="match status" value="1"/>
</dbReference>
<keyword evidence="4" id="KW-0238">DNA-binding</keyword>
<feature type="region of interest" description="Disordered" evidence="8">
    <location>
        <begin position="457"/>
        <end position="487"/>
    </location>
</feature>
<dbReference type="AlphaFoldDB" id="A0A8B7XVQ6"/>
<comment type="subcellular location">
    <subcellularLocation>
        <location evidence="1">Nucleus</location>
    </subcellularLocation>
</comment>
<evidence type="ECO:0000256" key="2">
    <source>
        <dbReference type="ARBA" id="ARBA00006403"/>
    </source>
</evidence>
<dbReference type="PANTHER" id="PTHR10015">
    <property type="entry name" value="HEAT SHOCK TRANSCRIPTION FACTOR"/>
    <property type="match status" value="1"/>
</dbReference>
<keyword evidence="10" id="KW-1185">Reference proteome</keyword>
<dbReference type="PRINTS" id="PR00056">
    <property type="entry name" value="HSFDOMAIN"/>
</dbReference>
<protein>
    <submittedName>
        <fullName evidence="11">Heat shock factor protein-like isoform X1</fullName>
    </submittedName>
</protein>
<feature type="region of interest" description="Disordered" evidence="8">
    <location>
        <begin position="304"/>
        <end position="391"/>
    </location>
</feature>